<sequence>MSADVTAAEHVADLLATARSCLDQIPADADPDETQRWLHAAVNWAARALSWTERIPHPQQRAEQETEARTLLVRAAVRLAHAEATSTGRRCCPDVEELHRQLAAQFNGADGWAGGDVVQLLNDWFAARSLPLPD</sequence>
<name>A0ABW1GBS3_9ACTN</name>
<organism evidence="1 2">
    <name type="scientific">Streptacidiphilus monticola</name>
    <dbReference type="NCBI Taxonomy" id="2161674"/>
    <lineage>
        <taxon>Bacteria</taxon>
        <taxon>Bacillati</taxon>
        <taxon>Actinomycetota</taxon>
        <taxon>Actinomycetes</taxon>
        <taxon>Kitasatosporales</taxon>
        <taxon>Streptomycetaceae</taxon>
        <taxon>Streptacidiphilus</taxon>
    </lineage>
</organism>
<gene>
    <name evidence="1" type="ORF">ACFP3V_30290</name>
</gene>
<proteinExistence type="predicted"/>
<dbReference type="RefSeq" id="WP_380590524.1">
    <property type="nucleotide sequence ID" value="NZ_JBHSQJ010000171.1"/>
</dbReference>
<protein>
    <submittedName>
        <fullName evidence="1">Uncharacterized protein</fullName>
    </submittedName>
</protein>
<dbReference type="Proteomes" id="UP001596174">
    <property type="component" value="Unassembled WGS sequence"/>
</dbReference>
<keyword evidence="2" id="KW-1185">Reference proteome</keyword>
<comment type="caution">
    <text evidence="1">The sequence shown here is derived from an EMBL/GenBank/DDBJ whole genome shotgun (WGS) entry which is preliminary data.</text>
</comment>
<evidence type="ECO:0000313" key="1">
    <source>
        <dbReference type="EMBL" id="MFC5911483.1"/>
    </source>
</evidence>
<evidence type="ECO:0000313" key="2">
    <source>
        <dbReference type="Proteomes" id="UP001596174"/>
    </source>
</evidence>
<reference evidence="2" key="1">
    <citation type="journal article" date="2019" name="Int. J. Syst. Evol. Microbiol.">
        <title>The Global Catalogue of Microorganisms (GCM) 10K type strain sequencing project: providing services to taxonomists for standard genome sequencing and annotation.</title>
        <authorList>
            <consortium name="The Broad Institute Genomics Platform"/>
            <consortium name="The Broad Institute Genome Sequencing Center for Infectious Disease"/>
            <person name="Wu L."/>
            <person name="Ma J."/>
        </authorList>
    </citation>
    <scope>NUCLEOTIDE SEQUENCE [LARGE SCALE GENOMIC DNA]</scope>
    <source>
        <strain evidence="2">JCM 4816</strain>
    </source>
</reference>
<dbReference type="EMBL" id="JBHSQJ010000171">
    <property type="protein sequence ID" value="MFC5911483.1"/>
    <property type="molecule type" value="Genomic_DNA"/>
</dbReference>
<accession>A0ABW1GBS3</accession>